<proteinExistence type="predicted"/>
<reference evidence="3" key="1">
    <citation type="journal article" date="2014" name="Genome Announc.">
        <title>Draft genome sequence of Colletotrichum sublineola, a destructive pathogen of cultivated sorghum.</title>
        <authorList>
            <person name="Baroncelli R."/>
            <person name="Sanz-Martin J.M."/>
            <person name="Rech G.E."/>
            <person name="Sukno S.A."/>
            <person name="Thon M.R."/>
        </authorList>
    </citation>
    <scope>NUCLEOTIDE SEQUENCE [LARGE SCALE GENOMIC DNA]</scope>
    <source>
        <strain evidence="3">TX430BB</strain>
    </source>
</reference>
<accession>A0A066XWC3</accession>
<dbReference type="HOGENOM" id="CLU_1447584_0_0_1"/>
<evidence type="ECO:0000313" key="2">
    <source>
        <dbReference type="EMBL" id="KDN72004.1"/>
    </source>
</evidence>
<feature type="compositionally biased region" description="Basic and acidic residues" evidence="1">
    <location>
        <begin position="1"/>
        <end position="13"/>
    </location>
</feature>
<feature type="compositionally biased region" description="Acidic residues" evidence="1">
    <location>
        <begin position="115"/>
        <end position="131"/>
    </location>
</feature>
<gene>
    <name evidence="2" type="ORF">CSUB01_11048</name>
</gene>
<evidence type="ECO:0000313" key="3">
    <source>
        <dbReference type="Proteomes" id="UP000027238"/>
    </source>
</evidence>
<protein>
    <submittedName>
        <fullName evidence="2">Uncharacterized protein</fullName>
    </submittedName>
</protein>
<dbReference type="Proteomes" id="UP000027238">
    <property type="component" value="Unassembled WGS sequence"/>
</dbReference>
<feature type="compositionally biased region" description="Low complexity" evidence="1">
    <location>
        <begin position="132"/>
        <end position="152"/>
    </location>
</feature>
<keyword evidence="3" id="KW-1185">Reference proteome</keyword>
<evidence type="ECO:0000256" key="1">
    <source>
        <dbReference type="SAM" id="MobiDB-lite"/>
    </source>
</evidence>
<organism evidence="2 3">
    <name type="scientific">Colletotrichum sublineola</name>
    <name type="common">Sorghum anthracnose fungus</name>
    <dbReference type="NCBI Taxonomy" id="1173701"/>
    <lineage>
        <taxon>Eukaryota</taxon>
        <taxon>Fungi</taxon>
        <taxon>Dikarya</taxon>
        <taxon>Ascomycota</taxon>
        <taxon>Pezizomycotina</taxon>
        <taxon>Sordariomycetes</taxon>
        <taxon>Hypocreomycetidae</taxon>
        <taxon>Glomerellales</taxon>
        <taxon>Glomerellaceae</taxon>
        <taxon>Colletotrichum</taxon>
        <taxon>Colletotrichum graminicola species complex</taxon>
    </lineage>
</organism>
<comment type="caution">
    <text evidence="2">The sequence shown here is derived from an EMBL/GenBank/DDBJ whole genome shotgun (WGS) entry which is preliminary data.</text>
</comment>
<feature type="compositionally biased region" description="Basic and acidic residues" evidence="1">
    <location>
        <begin position="157"/>
        <end position="167"/>
    </location>
</feature>
<name>A0A066XWC3_COLSU</name>
<feature type="region of interest" description="Disordered" evidence="1">
    <location>
        <begin position="1"/>
        <end position="56"/>
    </location>
</feature>
<feature type="region of interest" description="Disordered" evidence="1">
    <location>
        <begin position="78"/>
        <end position="187"/>
    </location>
</feature>
<dbReference type="AlphaFoldDB" id="A0A066XWC3"/>
<dbReference type="EMBL" id="JMSE01000074">
    <property type="protein sequence ID" value="KDN72004.1"/>
    <property type="molecule type" value="Genomic_DNA"/>
</dbReference>
<sequence length="187" mass="18798">MGPAKRKYDHDAGPRTPEGPARQPGTIDASATPDLRGGTGAKAAAPPPQCRPSVHAWGDDAATLSADRLLAVQLEALTGGVPVRARRAAIPNGPWFAWSRRDGEAAGSNNSNSDGDSDGDGNSDGDADANADADSSNNSSSGASSYGSNDANTNGDGAEKSRNRDNNSKGLGELEGGGSRACSAPLP</sequence>
<feature type="compositionally biased region" description="Low complexity" evidence="1">
    <location>
        <begin position="105"/>
        <end position="114"/>
    </location>
</feature>